<proteinExistence type="predicted"/>
<accession>A0AAD3QVH2</accession>
<sequence length="323" mass="36383">MESSSDEEEVHTFIQVISEKYNPENFPYGQGVVVLPSPPGSPVKDRLFLPSILVLNHCGISKAGDKSDIAAFCAHVVELDLSHNQLNDWGEICTIVSNIPHLDSVGDTQETLQRLFPNLRSINLNNSGLSKWEDIERLNFFPKLEEVKAKGIPLLQPYTTHERRSLLLAQLPSIVVLNGGAVSYGEREDAERFFIRYYQDCPEQELPQRYHILVSKYGHLAPLAEVDLSPRCTMVDVRFGERVEAVSLRLEQTVGDLKKHLRALLQLPTNGIRLFYINREMCSVLGPEELKCGCRALHSYSIRDGDEILVVPKVKSRCSSSDL</sequence>
<evidence type="ECO:0000313" key="1">
    <source>
        <dbReference type="EMBL" id="GLD46412.1"/>
    </source>
</evidence>
<keyword evidence="2" id="KW-1185">Reference proteome</keyword>
<protein>
    <submittedName>
        <fullName evidence="1">Tubulin-specific chaperone cofactor E-like protein</fullName>
    </submittedName>
</protein>
<dbReference type="InterPro" id="IPR032675">
    <property type="entry name" value="LRR_dom_sf"/>
</dbReference>
<evidence type="ECO:0000313" key="2">
    <source>
        <dbReference type="Proteomes" id="UP001279410"/>
    </source>
</evidence>
<dbReference type="AlphaFoldDB" id="A0AAD3QVH2"/>
<dbReference type="EMBL" id="BRZM01000002">
    <property type="protein sequence ID" value="GLD46412.1"/>
    <property type="molecule type" value="Genomic_DNA"/>
</dbReference>
<reference evidence="1" key="1">
    <citation type="submission" date="2022-08" db="EMBL/GenBank/DDBJ databases">
        <title>Genome sequencing of akame (Lates japonicus).</title>
        <authorList>
            <person name="Hashiguchi Y."/>
            <person name="Takahashi H."/>
        </authorList>
    </citation>
    <scope>NUCLEOTIDE SEQUENCE</scope>
    <source>
        <strain evidence="1">Kochi</strain>
    </source>
</reference>
<dbReference type="SUPFAM" id="SSF54236">
    <property type="entry name" value="Ubiquitin-like"/>
    <property type="match status" value="1"/>
</dbReference>
<dbReference type="Gene3D" id="3.80.10.10">
    <property type="entry name" value="Ribonuclease Inhibitor"/>
    <property type="match status" value="2"/>
</dbReference>
<dbReference type="SUPFAM" id="SSF52058">
    <property type="entry name" value="L domain-like"/>
    <property type="match status" value="1"/>
</dbReference>
<dbReference type="Proteomes" id="UP001279410">
    <property type="component" value="Unassembled WGS sequence"/>
</dbReference>
<dbReference type="InterPro" id="IPR029071">
    <property type="entry name" value="Ubiquitin-like_domsf"/>
</dbReference>
<dbReference type="Gene3D" id="3.10.20.90">
    <property type="entry name" value="Phosphatidylinositol 3-kinase Catalytic Subunit, Chain A, domain 1"/>
    <property type="match status" value="1"/>
</dbReference>
<name>A0AAD3QVH2_LATJO</name>
<organism evidence="1 2">
    <name type="scientific">Lates japonicus</name>
    <name type="common">Japanese lates</name>
    <dbReference type="NCBI Taxonomy" id="270547"/>
    <lineage>
        <taxon>Eukaryota</taxon>
        <taxon>Metazoa</taxon>
        <taxon>Chordata</taxon>
        <taxon>Craniata</taxon>
        <taxon>Vertebrata</taxon>
        <taxon>Euteleostomi</taxon>
        <taxon>Actinopterygii</taxon>
        <taxon>Neopterygii</taxon>
        <taxon>Teleostei</taxon>
        <taxon>Neoteleostei</taxon>
        <taxon>Acanthomorphata</taxon>
        <taxon>Carangaria</taxon>
        <taxon>Carangaria incertae sedis</taxon>
        <taxon>Centropomidae</taxon>
        <taxon>Lates</taxon>
    </lineage>
</organism>
<gene>
    <name evidence="1" type="ORF">AKAME5_000077300</name>
</gene>
<comment type="caution">
    <text evidence="1">The sequence shown here is derived from an EMBL/GenBank/DDBJ whole genome shotgun (WGS) entry which is preliminary data.</text>
</comment>